<protein>
    <submittedName>
        <fullName evidence="1">Uncharacterized protein</fullName>
    </submittedName>
</protein>
<gene>
    <name evidence="1" type="ORF">N7496_010977</name>
</gene>
<dbReference type="AlphaFoldDB" id="A0A9W9RGQ2"/>
<dbReference type="GeneID" id="81443069"/>
<sequence length="190" mass="19807">MNDAAGDDEAKFLINNQIHTSVVVGRVVVRPAAAERIGAAVSIHSSVNNPPAQLSKLAIVIDSNHSLAGSSEQSLAHSLEGLTAILGTISRGHHQSPVVGHKLSSVEGEAVIATVTVDEQLELGDLLVDNRNTTTKDGLNIIVALIDIKGEVASTLSRIDSQQARGATLTIVRHEVIMLSAAGCEFSVAL</sequence>
<evidence type="ECO:0000313" key="1">
    <source>
        <dbReference type="EMBL" id="KAJ5358564.1"/>
    </source>
</evidence>
<proteinExistence type="predicted"/>
<evidence type="ECO:0000313" key="2">
    <source>
        <dbReference type="Proteomes" id="UP001147782"/>
    </source>
</evidence>
<organism evidence="1 2">
    <name type="scientific">Penicillium cataractarum</name>
    <dbReference type="NCBI Taxonomy" id="2100454"/>
    <lineage>
        <taxon>Eukaryota</taxon>
        <taxon>Fungi</taxon>
        <taxon>Dikarya</taxon>
        <taxon>Ascomycota</taxon>
        <taxon>Pezizomycotina</taxon>
        <taxon>Eurotiomycetes</taxon>
        <taxon>Eurotiomycetidae</taxon>
        <taxon>Eurotiales</taxon>
        <taxon>Aspergillaceae</taxon>
        <taxon>Penicillium</taxon>
    </lineage>
</organism>
<dbReference type="Proteomes" id="UP001147782">
    <property type="component" value="Unassembled WGS sequence"/>
</dbReference>
<reference evidence="1" key="2">
    <citation type="journal article" date="2023" name="IMA Fungus">
        <title>Comparative genomic study of the Penicillium genus elucidates a diverse pangenome and 15 lateral gene transfer events.</title>
        <authorList>
            <person name="Petersen C."/>
            <person name="Sorensen T."/>
            <person name="Nielsen M.R."/>
            <person name="Sondergaard T.E."/>
            <person name="Sorensen J.L."/>
            <person name="Fitzpatrick D.A."/>
            <person name="Frisvad J.C."/>
            <person name="Nielsen K.L."/>
        </authorList>
    </citation>
    <scope>NUCLEOTIDE SEQUENCE</scope>
    <source>
        <strain evidence="1">IBT 29864</strain>
    </source>
</reference>
<dbReference type="RefSeq" id="XP_056549850.1">
    <property type="nucleotide sequence ID" value="XM_056703890.1"/>
</dbReference>
<name>A0A9W9RGQ2_9EURO</name>
<reference evidence="1" key="1">
    <citation type="submission" date="2022-11" db="EMBL/GenBank/DDBJ databases">
        <authorList>
            <person name="Petersen C."/>
        </authorList>
    </citation>
    <scope>NUCLEOTIDE SEQUENCE</scope>
    <source>
        <strain evidence="1">IBT 29864</strain>
    </source>
</reference>
<keyword evidence="2" id="KW-1185">Reference proteome</keyword>
<dbReference type="EMBL" id="JAPZBS010000009">
    <property type="protein sequence ID" value="KAJ5358564.1"/>
    <property type="molecule type" value="Genomic_DNA"/>
</dbReference>
<comment type="caution">
    <text evidence="1">The sequence shown here is derived from an EMBL/GenBank/DDBJ whole genome shotgun (WGS) entry which is preliminary data.</text>
</comment>
<accession>A0A9W9RGQ2</accession>
<dbReference type="OrthoDB" id="10437807at2759"/>